<evidence type="ECO:0000256" key="5">
    <source>
        <dbReference type="ARBA" id="ARBA00022989"/>
    </source>
</evidence>
<dbReference type="AlphaFoldDB" id="E0VAP6"/>
<keyword evidence="8 10" id="KW-0675">Receptor</keyword>
<keyword evidence="9 10" id="KW-0807">Transducer</keyword>
<dbReference type="EMBL" id="AAZO01000492">
    <property type="status" value="NOT_ANNOTATED_CDS"/>
    <property type="molecule type" value="Genomic_DNA"/>
</dbReference>
<protein>
    <submittedName>
        <fullName evidence="13 14">Class A rhodopsin-like G-protein coupled receptor GPRnna7, putative</fullName>
    </submittedName>
</protein>
<name>E0VAP6_PEDHC</name>
<evidence type="ECO:0000256" key="1">
    <source>
        <dbReference type="ARBA" id="ARBA00004651"/>
    </source>
</evidence>
<reference evidence="13" key="2">
    <citation type="submission" date="2007-04" db="EMBL/GenBank/DDBJ databases">
        <title>The genome of the human body louse.</title>
        <authorList>
            <consortium name="The Human Body Louse Genome Consortium"/>
            <person name="Kirkness E."/>
            <person name="Walenz B."/>
            <person name="Hass B."/>
            <person name="Bruggner R."/>
            <person name="Strausberg R."/>
        </authorList>
    </citation>
    <scope>NUCLEOTIDE SEQUENCE</scope>
    <source>
        <strain evidence="13">USDA</strain>
    </source>
</reference>
<keyword evidence="3" id="KW-1003">Cell membrane</keyword>
<keyword evidence="15" id="KW-1185">Reference proteome</keyword>
<reference evidence="14" key="3">
    <citation type="submission" date="2020-05" db="UniProtKB">
        <authorList>
            <consortium name="EnsemblMetazoa"/>
        </authorList>
    </citation>
    <scope>IDENTIFICATION</scope>
    <source>
        <strain evidence="14">USDA</strain>
    </source>
</reference>
<keyword evidence="6 10" id="KW-0297">G-protein coupled receptor</keyword>
<keyword evidence="5 11" id="KW-1133">Transmembrane helix</keyword>
<dbReference type="PROSITE" id="PS50262">
    <property type="entry name" value="G_PROTEIN_RECEP_F1_2"/>
    <property type="match status" value="1"/>
</dbReference>
<evidence type="ECO:0000256" key="10">
    <source>
        <dbReference type="RuleBase" id="RU000688"/>
    </source>
</evidence>
<feature type="transmembrane region" description="Helical" evidence="11">
    <location>
        <begin position="88"/>
        <end position="111"/>
    </location>
</feature>
<dbReference type="EnsemblMetazoa" id="PHUM042150-RA">
    <property type="protein sequence ID" value="PHUM042150-PA"/>
    <property type="gene ID" value="PHUM042150"/>
</dbReference>
<dbReference type="GeneID" id="8232581"/>
<evidence type="ECO:0000256" key="3">
    <source>
        <dbReference type="ARBA" id="ARBA00022475"/>
    </source>
</evidence>
<evidence type="ECO:0000256" key="4">
    <source>
        <dbReference type="ARBA" id="ARBA00022692"/>
    </source>
</evidence>
<evidence type="ECO:0000256" key="11">
    <source>
        <dbReference type="SAM" id="Phobius"/>
    </source>
</evidence>
<evidence type="ECO:0000256" key="9">
    <source>
        <dbReference type="ARBA" id="ARBA00023224"/>
    </source>
</evidence>
<dbReference type="OrthoDB" id="10042731at2759"/>
<evidence type="ECO:0000256" key="7">
    <source>
        <dbReference type="ARBA" id="ARBA00023136"/>
    </source>
</evidence>
<dbReference type="Pfam" id="PF00001">
    <property type="entry name" value="7tm_1"/>
    <property type="match status" value="1"/>
</dbReference>
<proteinExistence type="inferred from homology"/>
<dbReference type="VEuPathDB" id="VectorBase:PHUM042150"/>
<dbReference type="InterPro" id="IPR000276">
    <property type="entry name" value="GPCR_Rhodpsn"/>
</dbReference>
<evidence type="ECO:0000256" key="2">
    <source>
        <dbReference type="ARBA" id="ARBA00010663"/>
    </source>
</evidence>
<dbReference type="Proteomes" id="UP000009046">
    <property type="component" value="Unassembled WGS sequence"/>
</dbReference>
<feature type="domain" description="G-protein coupled receptors family 1 profile" evidence="12">
    <location>
        <begin position="66"/>
        <end position="317"/>
    </location>
</feature>
<dbReference type="EMBL" id="DS235012">
    <property type="protein sequence ID" value="EEB10452.1"/>
    <property type="molecule type" value="Genomic_DNA"/>
</dbReference>
<evidence type="ECO:0000256" key="6">
    <source>
        <dbReference type="ARBA" id="ARBA00023040"/>
    </source>
</evidence>
<dbReference type="SUPFAM" id="SSF81321">
    <property type="entry name" value="Family A G protein-coupled receptor-like"/>
    <property type="match status" value="1"/>
</dbReference>
<dbReference type="GO" id="GO:0004930">
    <property type="term" value="F:G protein-coupled receptor activity"/>
    <property type="evidence" value="ECO:0007669"/>
    <property type="project" value="UniProtKB-KW"/>
</dbReference>
<comment type="similarity">
    <text evidence="2 10">Belongs to the G-protein coupled receptor 1 family.</text>
</comment>
<dbReference type="InterPro" id="IPR017452">
    <property type="entry name" value="GPCR_Rhodpsn_7TM"/>
</dbReference>
<sequence>MKELVRFNMTYMPINFNTTEEIYSLQTTLNDDYDKAGPQDPTTILTDQVVFWALIDGFLFLSIVSGNVLTIVAILMNRRLFSLMSNQFILSLAFSDLFVGTVLPYHMMFYIRPTMGQDFGLCIARLALLTFACTASVLNIIGIAIDRFLAIVYPLHYNKFMTKRFARSIVITSWALATSLSITPVFWNKWEENVEENKWKGKCEFGYVVVPLYVKTIYLPSCFLLFTIMWGFYIKIFTETRKHTKRMRHAENDPPDTWKSVQVLMLVIGSFTISYMPFIIILILNSLFQHYTKTTSIVYKIANSLAIANSAVNPIIYAWKNQEFKKSFGKILKCKTADGDAFELLSGLNARRNVKNSSNATTTQTTTTTTTTTTNKTNNCIEKI</sequence>
<dbReference type="PANTHER" id="PTHR24248">
    <property type="entry name" value="ADRENERGIC RECEPTOR-RELATED G-PROTEIN COUPLED RECEPTOR"/>
    <property type="match status" value="1"/>
</dbReference>
<dbReference type="PRINTS" id="PR00237">
    <property type="entry name" value="GPCRRHODOPSN"/>
</dbReference>
<organism>
    <name type="scientific">Pediculus humanus subsp. corporis</name>
    <name type="common">Body louse</name>
    <dbReference type="NCBI Taxonomy" id="121224"/>
    <lineage>
        <taxon>Eukaryota</taxon>
        <taxon>Metazoa</taxon>
        <taxon>Ecdysozoa</taxon>
        <taxon>Arthropoda</taxon>
        <taxon>Hexapoda</taxon>
        <taxon>Insecta</taxon>
        <taxon>Pterygota</taxon>
        <taxon>Neoptera</taxon>
        <taxon>Paraneoptera</taxon>
        <taxon>Psocodea</taxon>
        <taxon>Troctomorpha</taxon>
        <taxon>Phthiraptera</taxon>
        <taxon>Anoplura</taxon>
        <taxon>Pediculidae</taxon>
        <taxon>Pediculus</taxon>
    </lineage>
</organism>
<gene>
    <name evidence="14" type="primary">8232581</name>
    <name evidence="13" type="ORF">Phum_PHUM042150</name>
</gene>
<feature type="transmembrane region" description="Helical" evidence="11">
    <location>
        <begin position="49"/>
        <end position="76"/>
    </location>
</feature>
<dbReference type="GO" id="GO:0005886">
    <property type="term" value="C:plasma membrane"/>
    <property type="evidence" value="ECO:0007669"/>
    <property type="project" value="UniProtKB-SubCell"/>
</dbReference>
<dbReference type="RefSeq" id="XP_002423190.1">
    <property type="nucleotide sequence ID" value="XM_002423145.1"/>
</dbReference>
<keyword evidence="4 10" id="KW-0812">Transmembrane</keyword>
<dbReference type="HOGENOM" id="CLU_009579_11_5_1"/>
<accession>E0VAP6</accession>
<feature type="transmembrane region" description="Helical" evidence="11">
    <location>
        <begin position="165"/>
        <end position="187"/>
    </location>
</feature>
<reference evidence="13" key="1">
    <citation type="submission" date="2007-04" db="EMBL/GenBank/DDBJ databases">
        <title>Annotation of Pediculus humanus corporis strain USDA.</title>
        <authorList>
            <person name="Kirkness E."/>
            <person name="Hannick L."/>
            <person name="Hass B."/>
            <person name="Bruggner R."/>
            <person name="Lawson D."/>
            <person name="Bidwell S."/>
            <person name="Joardar V."/>
            <person name="Caler E."/>
            <person name="Walenz B."/>
            <person name="Inman J."/>
            <person name="Schobel S."/>
            <person name="Galinsky K."/>
            <person name="Amedeo P."/>
            <person name="Strausberg R."/>
        </authorList>
    </citation>
    <scope>NUCLEOTIDE SEQUENCE</scope>
    <source>
        <strain evidence="13">USDA</strain>
    </source>
</reference>
<feature type="transmembrane region" description="Helical" evidence="11">
    <location>
        <begin position="297"/>
        <end position="319"/>
    </location>
</feature>
<dbReference type="STRING" id="121224.E0VAP6"/>
<evidence type="ECO:0000313" key="15">
    <source>
        <dbReference type="Proteomes" id="UP000009046"/>
    </source>
</evidence>
<dbReference type="KEGG" id="phu:Phum_PHUM042150"/>
<feature type="transmembrane region" description="Helical" evidence="11">
    <location>
        <begin position="123"/>
        <end position="145"/>
    </location>
</feature>
<keyword evidence="7 11" id="KW-0472">Membrane</keyword>
<dbReference type="PROSITE" id="PS00237">
    <property type="entry name" value="G_PROTEIN_RECEP_F1_1"/>
    <property type="match status" value="1"/>
</dbReference>
<evidence type="ECO:0000313" key="13">
    <source>
        <dbReference type="EMBL" id="EEB10452.1"/>
    </source>
</evidence>
<dbReference type="OMA" id="TILAVRC"/>
<dbReference type="SMART" id="SM01381">
    <property type="entry name" value="7TM_GPCR_Srsx"/>
    <property type="match status" value="1"/>
</dbReference>
<evidence type="ECO:0000256" key="8">
    <source>
        <dbReference type="ARBA" id="ARBA00023170"/>
    </source>
</evidence>
<dbReference type="FunCoup" id="E0VAP6">
    <property type="interactions" value="51"/>
</dbReference>
<dbReference type="Gene3D" id="1.20.1070.10">
    <property type="entry name" value="Rhodopsin 7-helix transmembrane proteins"/>
    <property type="match status" value="1"/>
</dbReference>
<feature type="transmembrane region" description="Helical" evidence="11">
    <location>
        <begin position="263"/>
        <end position="285"/>
    </location>
</feature>
<evidence type="ECO:0000259" key="12">
    <source>
        <dbReference type="PROSITE" id="PS50262"/>
    </source>
</evidence>
<comment type="subcellular location">
    <subcellularLocation>
        <location evidence="1">Cell membrane</location>
        <topology evidence="1">Multi-pass membrane protein</topology>
    </subcellularLocation>
</comment>
<feature type="transmembrane region" description="Helical" evidence="11">
    <location>
        <begin position="217"/>
        <end position="238"/>
    </location>
</feature>
<dbReference type="InParanoid" id="E0VAP6"/>
<dbReference type="eggNOG" id="KOG3656">
    <property type="taxonomic scope" value="Eukaryota"/>
</dbReference>
<dbReference type="CTD" id="8232581"/>
<evidence type="ECO:0000313" key="14">
    <source>
        <dbReference type="EnsemblMetazoa" id="PHUM042150-PA"/>
    </source>
</evidence>